<protein>
    <submittedName>
        <fullName evidence="1">GDSL Lipase/Acylhydrolase</fullName>
    </submittedName>
</protein>
<keyword evidence="2" id="KW-1185">Reference proteome</keyword>
<evidence type="ECO:0000313" key="1">
    <source>
        <dbReference type="EMBL" id="KAF9650917.1"/>
    </source>
</evidence>
<dbReference type="EMBL" id="MU117980">
    <property type="protein sequence ID" value="KAF9650917.1"/>
    <property type="molecule type" value="Genomic_DNA"/>
</dbReference>
<comment type="caution">
    <text evidence="1">The sequence shown here is derived from an EMBL/GenBank/DDBJ whole genome shotgun (WGS) entry which is preliminary data.</text>
</comment>
<gene>
    <name evidence="1" type="ORF">BDM02DRAFT_3111488</name>
</gene>
<sequence>MAANVLDTVMLFGDSITQGSWDLNGIGARLSFVYARKLDVLNRGLSGYNTEWAIPVFEQLLQVFAKKEEQPYVPAVRLLTIWFGANDSVLPSERQHVPLAQFIANLKHLITMVKSPSSEYYSPKTRILLISPPPVNTYQRSAELVSRDPPRNCDREFGFTKLYAEAVVKTAQEEGAAVVDVWTVLWEAAGKDERALSAYLLDGLHLNAKGYELAYNAINESIEQSYPEIHHQNLQYAIPRHDELDPSNIRESVRARRLV</sequence>
<reference evidence="1" key="1">
    <citation type="submission" date="2019-10" db="EMBL/GenBank/DDBJ databases">
        <authorList>
            <consortium name="DOE Joint Genome Institute"/>
            <person name="Kuo A."/>
            <person name="Miyauchi S."/>
            <person name="Kiss E."/>
            <person name="Drula E."/>
            <person name="Kohler A."/>
            <person name="Sanchez-Garcia M."/>
            <person name="Andreopoulos B."/>
            <person name="Barry K.W."/>
            <person name="Bonito G."/>
            <person name="Buee M."/>
            <person name="Carver A."/>
            <person name="Chen C."/>
            <person name="Cichocki N."/>
            <person name="Clum A."/>
            <person name="Culley D."/>
            <person name="Crous P.W."/>
            <person name="Fauchery L."/>
            <person name="Girlanda M."/>
            <person name="Hayes R."/>
            <person name="Keri Z."/>
            <person name="Labutti K."/>
            <person name="Lipzen A."/>
            <person name="Lombard V."/>
            <person name="Magnuson J."/>
            <person name="Maillard F."/>
            <person name="Morin E."/>
            <person name="Murat C."/>
            <person name="Nolan M."/>
            <person name="Ohm R."/>
            <person name="Pangilinan J."/>
            <person name="Pereira M."/>
            <person name="Perotto S."/>
            <person name="Peter M."/>
            <person name="Riley R."/>
            <person name="Sitrit Y."/>
            <person name="Stielow B."/>
            <person name="Szollosi G."/>
            <person name="Zifcakova L."/>
            <person name="Stursova M."/>
            <person name="Spatafora J.W."/>
            <person name="Tedersoo L."/>
            <person name="Vaario L.-M."/>
            <person name="Yamada A."/>
            <person name="Yan M."/>
            <person name="Wang P."/>
            <person name="Xu J."/>
            <person name="Bruns T."/>
            <person name="Baldrian P."/>
            <person name="Vilgalys R."/>
            <person name="Henrissat B."/>
            <person name="Grigoriev I.V."/>
            <person name="Hibbett D."/>
            <person name="Nagy L.G."/>
            <person name="Martin F.M."/>
        </authorList>
    </citation>
    <scope>NUCLEOTIDE SEQUENCE</scope>
    <source>
        <strain evidence="1">P2</strain>
    </source>
</reference>
<name>A0ACB6ZMW1_THEGA</name>
<organism evidence="1 2">
    <name type="scientific">Thelephora ganbajun</name>
    <name type="common">Ganba fungus</name>
    <dbReference type="NCBI Taxonomy" id="370292"/>
    <lineage>
        <taxon>Eukaryota</taxon>
        <taxon>Fungi</taxon>
        <taxon>Dikarya</taxon>
        <taxon>Basidiomycota</taxon>
        <taxon>Agaricomycotina</taxon>
        <taxon>Agaricomycetes</taxon>
        <taxon>Thelephorales</taxon>
        <taxon>Thelephoraceae</taxon>
        <taxon>Thelephora</taxon>
    </lineage>
</organism>
<dbReference type="Proteomes" id="UP000886501">
    <property type="component" value="Unassembled WGS sequence"/>
</dbReference>
<accession>A0ACB6ZMW1</accession>
<reference evidence="1" key="2">
    <citation type="journal article" date="2020" name="Nat. Commun.">
        <title>Large-scale genome sequencing of mycorrhizal fungi provides insights into the early evolution of symbiotic traits.</title>
        <authorList>
            <person name="Miyauchi S."/>
            <person name="Kiss E."/>
            <person name="Kuo A."/>
            <person name="Drula E."/>
            <person name="Kohler A."/>
            <person name="Sanchez-Garcia M."/>
            <person name="Morin E."/>
            <person name="Andreopoulos B."/>
            <person name="Barry K.W."/>
            <person name="Bonito G."/>
            <person name="Buee M."/>
            <person name="Carver A."/>
            <person name="Chen C."/>
            <person name="Cichocki N."/>
            <person name="Clum A."/>
            <person name="Culley D."/>
            <person name="Crous P.W."/>
            <person name="Fauchery L."/>
            <person name="Girlanda M."/>
            <person name="Hayes R.D."/>
            <person name="Keri Z."/>
            <person name="LaButti K."/>
            <person name="Lipzen A."/>
            <person name="Lombard V."/>
            <person name="Magnuson J."/>
            <person name="Maillard F."/>
            <person name="Murat C."/>
            <person name="Nolan M."/>
            <person name="Ohm R.A."/>
            <person name="Pangilinan J."/>
            <person name="Pereira M.F."/>
            <person name="Perotto S."/>
            <person name="Peter M."/>
            <person name="Pfister S."/>
            <person name="Riley R."/>
            <person name="Sitrit Y."/>
            <person name="Stielow J.B."/>
            <person name="Szollosi G."/>
            <person name="Zifcakova L."/>
            <person name="Stursova M."/>
            <person name="Spatafora J.W."/>
            <person name="Tedersoo L."/>
            <person name="Vaario L.M."/>
            <person name="Yamada A."/>
            <person name="Yan M."/>
            <person name="Wang P."/>
            <person name="Xu J."/>
            <person name="Bruns T."/>
            <person name="Baldrian P."/>
            <person name="Vilgalys R."/>
            <person name="Dunand C."/>
            <person name="Henrissat B."/>
            <person name="Grigoriev I.V."/>
            <person name="Hibbett D."/>
            <person name="Nagy L.G."/>
            <person name="Martin F.M."/>
        </authorList>
    </citation>
    <scope>NUCLEOTIDE SEQUENCE</scope>
    <source>
        <strain evidence="1">P2</strain>
    </source>
</reference>
<proteinExistence type="predicted"/>
<evidence type="ECO:0000313" key="2">
    <source>
        <dbReference type="Proteomes" id="UP000886501"/>
    </source>
</evidence>